<proteinExistence type="predicted"/>
<name>A0A6P0CD17_9RHOB</name>
<accession>A0A6P0CD17</accession>
<dbReference type="EMBL" id="JAABNT010000006">
    <property type="protein sequence ID" value="NEK23056.1"/>
    <property type="molecule type" value="Genomic_DNA"/>
</dbReference>
<comment type="caution">
    <text evidence="1">The sequence shown here is derived from an EMBL/GenBank/DDBJ whole genome shotgun (WGS) entry which is preliminary data.</text>
</comment>
<dbReference type="AlphaFoldDB" id="A0A6P0CD17"/>
<organism evidence="1 2">
    <name type="scientific">Sulfitobacter sediminilitoris</name>
    <dbReference type="NCBI Taxonomy" id="2698830"/>
    <lineage>
        <taxon>Bacteria</taxon>
        <taxon>Pseudomonadati</taxon>
        <taxon>Pseudomonadota</taxon>
        <taxon>Alphaproteobacteria</taxon>
        <taxon>Rhodobacterales</taxon>
        <taxon>Roseobacteraceae</taxon>
        <taxon>Sulfitobacter</taxon>
    </lineage>
</organism>
<evidence type="ECO:0000313" key="2">
    <source>
        <dbReference type="Proteomes" id="UP000468591"/>
    </source>
</evidence>
<sequence length="115" mass="12830">MRYLLPFVLMPGLGLADGFALLKDDQLLSRQEVVEMTQGHLVEFFEGGQSRYSAGGAYSYTYQGGGTAFGQYEIGPDGVICIVFNNGRDRCDRFVRSHGRLVMITQLGDRYPIRP</sequence>
<dbReference type="RefSeq" id="WP_164353977.1">
    <property type="nucleotide sequence ID" value="NZ_JAABNT010000006.1"/>
</dbReference>
<evidence type="ECO:0000313" key="1">
    <source>
        <dbReference type="EMBL" id="NEK23056.1"/>
    </source>
</evidence>
<protein>
    <submittedName>
        <fullName evidence="1">Uncharacterized protein</fullName>
    </submittedName>
</protein>
<dbReference type="Proteomes" id="UP000468591">
    <property type="component" value="Unassembled WGS sequence"/>
</dbReference>
<reference evidence="1 2" key="1">
    <citation type="submission" date="2020-01" db="EMBL/GenBank/DDBJ databases">
        <title>Sulfitobacter sediminilitoris sp. nov., isolated from a tidal flat.</title>
        <authorList>
            <person name="Park S."/>
            <person name="Yoon J.-H."/>
        </authorList>
    </citation>
    <scope>NUCLEOTIDE SEQUENCE [LARGE SCALE GENOMIC DNA]</scope>
    <source>
        <strain evidence="1 2">JBTF-M27</strain>
    </source>
</reference>
<gene>
    <name evidence="1" type="ORF">GV827_11655</name>
</gene>
<keyword evidence="2" id="KW-1185">Reference proteome</keyword>